<gene>
    <name evidence="1" type="ORF">FCM35_KLT18873</name>
</gene>
<reference evidence="1" key="1">
    <citation type="submission" date="2020-01" db="EMBL/GenBank/DDBJ databases">
        <title>Genome sequence of Kobresia littledalei, the first chromosome-level genome in the family Cyperaceae.</title>
        <authorList>
            <person name="Qu G."/>
        </authorList>
    </citation>
    <scope>NUCLEOTIDE SEQUENCE</scope>
    <source>
        <strain evidence="1">C.B.Clarke</strain>
        <tissue evidence="1">Leaf</tissue>
    </source>
</reference>
<keyword evidence="2" id="KW-1185">Reference proteome</keyword>
<dbReference type="EMBL" id="SWLB01000007">
    <property type="protein sequence ID" value="KAF3336287.1"/>
    <property type="molecule type" value="Genomic_DNA"/>
</dbReference>
<comment type="caution">
    <text evidence="1">The sequence shown here is derived from an EMBL/GenBank/DDBJ whole genome shotgun (WGS) entry which is preliminary data.</text>
</comment>
<organism evidence="1 2">
    <name type="scientific">Carex littledalei</name>
    <dbReference type="NCBI Taxonomy" id="544730"/>
    <lineage>
        <taxon>Eukaryota</taxon>
        <taxon>Viridiplantae</taxon>
        <taxon>Streptophyta</taxon>
        <taxon>Embryophyta</taxon>
        <taxon>Tracheophyta</taxon>
        <taxon>Spermatophyta</taxon>
        <taxon>Magnoliopsida</taxon>
        <taxon>Liliopsida</taxon>
        <taxon>Poales</taxon>
        <taxon>Cyperaceae</taxon>
        <taxon>Cyperoideae</taxon>
        <taxon>Cariceae</taxon>
        <taxon>Carex</taxon>
        <taxon>Carex subgen. Euthyceras</taxon>
    </lineage>
</organism>
<proteinExistence type="predicted"/>
<name>A0A833R7W5_9POAL</name>
<sequence length="90" mass="10458">MKHRLPNLYSFAEDSNITLKQMFLQQGRTNIFRPNLSVQAQQELYTLHVQLAQINLRDGVKVDLLWKWTATGQFTVKSAYTSLKGGKREF</sequence>
<protein>
    <submittedName>
        <fullName evidence="1">Uncharacterized protein</fullName>
    </submittedName>
</protein>
<dbReference type="Proteomes" id="UP000623129">
    <property type="component" value="Unassembled WGS sequence"/>
</dbReference>
<dbReference type="AlphaFoldDB" id="A0A833R7W5"/>
<accession>A0A833R7W5</accession>
<evidence type="ECO:0000313" key="2">
    <source>
        <dbReference type="Proteomes" id="UP000623129"/>
    </source>
</evidence>
<evidence type="ECO:0000313" key="1">
    <source>
        <dbReference type="EMBL" id="KAF3336287.1"/>
    </source>
</evidence>